<dbReference type="Proteomes" id="UP000635565">
    <property type="component" value="Unassembled WGS sequence"/>
</dbReference>
<dbReference type="RefSeq" id="WP_201366105.1">
    <property type="nucleotide sequence ID" value="NZ_BNJJ01000025.1"/>
</dbReference>
<dbReference type="EMBL" id="BNJJ01000025">
    <property type="protein sequence ID" value="GHO88519.1"/>
    <property type="molecule type" value="Genomic_DNA"/>
</dbReference>
<gene>
    <name evidence="1" type="ORF">KSZ_65250</name>
</gene>
<reference evidence="1 2" key="1">
    <citation type="journal article" date="2021" name="Int. J. Syst. Evol. Microbiol.">
        <title>Reticulibacter mediterranei gen. nov., sp. nov., within the new family Reticulibacteraceae fam. nov., and Ktedonospora formicarum gen. nov., sp. nov., Ktedonobacter robiniae sp. nov., Dictyobacter formicarum sp. nov. and Dictyobacter arantiisoli sp. nov., belonging to the class Ktedonobacteria.</title>
        <authorList>
            <person name="Yabe S."/>
            <person name="Zheng Y."/>
            <person name="Wang C.M."/>
            <person name="Sakai Y."/>
            <person name="Abe K."/>
            <person name="Yokota A."/>
            <person name="Donadio S."/>
            <person name="Cavaletti L."/>
            <person name="Monciardini P."/>
        </authorList>
    </citation>
    <scope>NUCLEOTIDE SEQUENCE [LARGE SCALE GENOMIC DNA]</scope>
    <source>
        <strain evidence="1 2">SOSP1-9</strain>
    </source>
</reference>
<accession>A0ABQ3VS47</accession>
<evidence type="ECO:0000313" key="2">
    <source>
        <dbReference type="Proteomes" id="UP000635565"/>
    </source>
</evidence>
<protein>
    <submittedName>
        <fullName evidence="1">Uncharacterized protein</fullName>
    </submittedName>
</protein>
<comment type="caution">
    <text evidence="1">The sequence shown here is derived from an EMBL/GenBank/DDBJ whole genome shotgun (WGS) entry which is preliminary data.</text>
</comment>
<name>A0ABQ3VS47_9CHLR</name>
<keyword evidence="2" id="KW-1185">Reference proteome</keyword>
<sequence length="78" mass="8465">MYYAIRVKGHLDPSWQDRFGGLCIEQQETGTTLLSGALPDQAALHGILLQIIRLGLTLLSLETSEAPDEAGVISDRSI</sequence>
<organism evidence="1 2">
    <name type="scientific">Dictyobacter formicarum</name>
    <dbReference type="NCBI Taxonomy" id="2778368"/>
    <lineage>
        <taxon>Bacteria</taxon>
        <taxon>Bacillati</taxon>
        <taxon>Chloroflexota</taxon>
        <taxon>Ktedonobacteria</taxon>
        <taxon>Ktedonobacterales</taxon>
        <taxon>Dictyobacteraceae</taxon>
        <taxon>Dictyobacter</taxon>
    </lineage>
</organism>
<evidence type="ECO:0000313" key="1">
    <source>
        <dbReference type="EMBL" id="GHO88519.1"/>
    </source>
</evidence>
<proteinExistence type="predicted"/>